<name>A0A6S6SWK4_9BACT</name>
<dbReference type="AlphaFoldDB" id="A0A6S6SWK4"/>
<gene>
    <name evidence="1" type="ORF">HELGO_WM16083</name>
</gene>
<dbReference type="EMBL" id="CACVAR010000201">
    <property type="protein sequence ID" value="CAA6810412.1"/>
    <property type="molecule type" value="Genomic_DNA"/>
</dbReference>
<reference evidence="1" key="1">
    <citation type="submission" date="2020-01" db="EMBL/GenBank/DDBJ databases">
        <authorList>
            <person name="Meier V. D."/>
            <person name="Meier V D."/>
        </authorList>
    </citation>
    <scope>NUCLEOTIDE SEQUENCE</scope>
    <source>
        <strain evidence="1">HLG_WM_MAG_03</strain>
    </source>
</reference>
<evidence type="ECO:0000313" key="1">
    <source>
        <dbReference type="EMBL" id="CAA6810412.1"/>
    </source>
</evidence>
<proteinExistence type="predicted"/>
<protein>
    <submittedName>
        <fullName evidence="1">Uncharacterized protein</fullName>
    </submittedName>
</protein>
<organism evidence="1">
    <name type="scientific">uncultured Sulfurovum sp</name>
    <dbReference type="NCBI Taxonomy" id="269237"/>
    <lineage>
        <taxon>Bacteria</taxon>
        <taxon>Pseudomonadati</taxon>
        <taxon>Campylobacterota</taxon>
        <taxon>Epsilonproteobacteria</taxon>
        <taxon>Campylobacterales</taxon>
        <taxon>Sulfurovaceae</taxon>
        <taxon>Sulfurovum</taxon>
        <taxon>environmental samples</taxon>
    </lineage>
</organism>
<sequence length="419" mass="45518">MADNKIEFSRMITKRTSQIGNVPTINTGSTIDNSWLSTDILIGEVFTNIQDDRIWVRTNNQMLEFGHADKQLISGTFDGVDTINFANSLGDAFAVTGLTTGGGDDTFVSGMTFNDGTYDLTLNLNDGSNLISNLGILSSDVQVTGGTYNPSTGIVTFDNNDGGSFDVNGFTTGMTDTNYYTDSAYLVGDTLRFDRTDSTNAFSVDLSTFKDNTDNYTNSAYLVGDVLRFDRTDSTNAFSVDLSVFKDNTDNNYYTNNAYLSGNEIRFDRTDTSNAFSVDLTSILGGTDKFVTGGTYDESTSEVTFTMNDATTFVVSGIETSNLIPTIVTSSRSLVLTDKNKNLENDGDVTFTVPNSVDVAFEDGTQIFFTKITGNMSFTPAAGVTIRSVDNLLEIDRQYAGASLLYVGDDVWNLIGELK</sequence>
<accession>A0A6S6SWK4</accession>